<dbReference type="Proteomes" id="UP001652395">
    <property type="component" value="Unassembled WGS sequence"/>
</dbReference>
<dbReference type="NCBIfam" id="NF037995">
    <property type="entry name" value="TRAP_S1"/>
    <property type="match status" value="1"/>
</dbReference>
<dbReference type="InterPro" id="IPR038404">
    <property type="entry name" value="TRAP_DctP_sf"/>
</dbReference>
<protein>
    <submittedName>
        <fullName evidence="5">C4-dicarboxylate TRAP transporter substrate-binding protein</fullName>
    </submittedName>
</protein>
<dbReference type="Gene3D" id="3.40.190.170">
    <property type="entry name" value="Bacterial extracellular solute-binding protein, family 7"/>
    <property type="match status" value="1"/>
</dbReference>
<feature type="signal peptide" evidence="4">
    <location>
        <begin position="1"/>
        <end position="22"/>
    </location>
</feature>
<evidence type="ECO:0000313" key="6">
    <source>
        <dbReference type="Proteomes" id="UP001652395"/>
    </source>
</evidence>
<dbReference type="InterPro" id="IPR018389">
    <property type="entry name" value="DctP_fam"/>
</dbReference>
<keyword evidence="2" id="KW-0813">Transport</keyword>
<dbReference type="PANTHER" id="PTHR33376">
    <property type="match status" value="1"/>
</dbReference>
<dbReference type="PIRSF" id="PIRSF006470">
    <property type="entry name" value="DctB"/>
    <property type="match status" value="1"/>
</dbReference>
<dbReference type="Pfam" id="PF03480">
    <property type="entry name" value="DctP"/>
    <property type="match status" value="1"/>
</dbReference>
<dbReference type="RefSeq" id="WP_022273251.1">
    <property type="nucleotide sequence ID" value="NZ_JAOQJF010000027.1"/>
</dbReference>
<keyword evidence="3 4" id="KW-0732">Signal</keyword>
<dbReference type="InterPro" id="IPR004682">
    <property type="entry name" value="TRAP_DctP"/>
</dbReference>
<evidence type="ECO:0000256" key="4">
    <source>
        <dbReference type="SAM" id="SignalP"/>
    </source>
</evidence>
<evidence type="ECO:0000256" key="3">
    <source>
        <dbReference type="ARBA" id="ARBA00022729"/>
    </source>
</evidence>
<keyword evidence="6" id="KW-1185">Reference proteome</keyword>
<sequence>MKLRKVMALTLAGAMAAATLTACGGGADETTAAAAGADKETTAAAEDKETTAAAADSGSADAEVVLQVAFENSITEPVGEGWTKAQEIIKEKSGGKMAIEVYPDSQLGDKSSLIDSMLLGENVCTLADGAFYADYGVPDFGIVFGPFLFDNWDQCWTLIESDWYKEQCGKLEEKGLKIIASNWIYGERHTLTNVPVNTVEDLKGLKIRVPSNEIQSKGFDVLGATSTGMALGDVYQALQTKTIDGAENPLATLYGRKLHEVAKYLILDGHVKNFTTWVVSADWFNSLTEEQQTWLLETASEAGEYNNEVQQAAEADYLQKMKDEGVTVVEPSEEVLAGFKEKAQPFYEMDFGWTDGLYDTVRAAMGANE</sequence>
<accession>A0ABT2V1C8</accession>
<organism evidence="5 6">
    <name type="scientific">Alitiscatomonas aceti</name>
    <dbReference type="NCBI Taxonomy" id="2981724"/>
    <lineage>
        <taxon>Bacteria</taxon>
        <taxon>Bacillati</taxon>
        <taxon>Bacillota</taxon>
        <taxon>Clostridia</taxon>
        <taxon>Lachnospirales</taxon>
        <taxon>Lachnospiraceae</taxon>
        <taxon>Alitiscatomonas</taxon>
    </lineage>
</organism>
<feature type="chain" id="PRO_5045799515" evidence="4">
    <location>
        <begin position="23"/>
        <end position="369"/>
    </location>
</feature>
<comment type="similarity">
    <text evidence="1">Belongs to the bacterial solute-binding protein 7 family.</text>
</comment>
<evidence type="ECO:0000256" key="2">
    <source>
        <dbReference type="ARBA" id="ARBA00022448"/>
    </source>
</evidence>
<dbReference type="EMBL" id="JAOQJF010000027">
    <property type="protein sequence ID" value="MCU6800695.1"/>
    <property type="molecule type" value="Genomic_DNA"/>
</dbReference>
<evidence type="ECO:0000256" key="1">
    <source>
        <dbReference type="ARBA" id="ARBA00009023"/>
    </source>
</evidence>
<proteinExistence type="inferred from homology"/>
<comment type="caution">
    <text evidence="5">The sequence shown here is derived from an EMBL/GenBank/DDBJ whole genome shotgun (WGS) entry which is preliminary data.</text>
</comment>
<dbReference type="PROSITE" id="PS51257">
    <property type="entry name" value="PROKAR_LIPOPROTEIN"/>
    <property type="match status" value="1"/>
</dbReference>
<name>A0ABT2V1C8_9FIRM</name>
<reference evidence="5 6" key="1">
    <citation type="journal article" date="2021" name="ISME Commun">
        <title>Automated analysis of genomic sequences facilitates high-throughput and comprehensive description of bacteria.</title>
        <authorList>
            <person name="Hitch T.C.A."/>
        </authorList>
    </citation>
    <scope>NUCLEOTIDE SEQUENCE [LARGE SCALE GENOMIC DNA]</scope>
    <source>
        <strain evidence="6">f_CCE</strain>
    </source>
</reference>
<dbReference type="NCBIfam" id="TIGR00787">
    <property type="entry name" value="dctP"/>
    <property type="match status" value="1"/>
</dbReference>
<dbReference type="PANTHER" id="PTHR33376:SF7">
    <property type="entry name" value="C4-DICARBOXYLATE-BINDING PROTEIN DCTB"/>
    <property type="match status" value="1"/>
</dbReference>
<dbReference type="CDD" id="cd13669">
    <property type="entry name" value="PBP2_TRAP_TM0322_like"/>
    <property type="match status" value="1"/>
</dbReference>
<evidence type="ECO:0000313" key="5">
    <source>
        <dbReference type="EMBL" id="MCU6800695.1"/>
    </source>
</evidence>
<gene>
    <name evidence="5" type="ORF">OCV69_12265</name>
</gene>